<sequence>MTVTKSLLLALIFAAIMILASPTEESFVTSSMVYIGPVTPGGENVTLEGSIQEIFHQILKLNPSYKQEDFPDTPDSHAHQVGTNLEKRIPGDIICDPSGTKRAWRKHIEEGVAYLKRAPQASLCRVRNRACSRISCSWDSGIFLCNDRDSWFEEFCPVLGNYADEILRGCQQSRTKVAGQKFDPQNYNVLVKFDKC</sequence>
<accession>A0A059J376</accession>
<dbReference type="OrthoDB" id="3552888at2759"/>
<proteinExistence type="predicted"/>
<evidence type="ECO:0008006" key="4">
    <source>
        <dbReference type="Google" id="ProtNLM"/>
    </source>
</evidence>
<protein>
    <recommendedName>
        <fullName evidence="4">Secreted protein</fullName>
    </recommendedName>
</protein>
<organism evidence="2 3">
    <name type="scientific">Trichophyton interdigitale (strain MR816)</name>
    <dbReference type="NCBI Taxonomy" id="1215338"/>
    <lineage>
        <taxon>Eukaryota</taxon>
        <taxon>Fungi</taxon>
        <taxon>Dikarya</taxon>
        <taxon>Ascomycota</taxon>
        <taxon>Pezizomycotina</taxon>
        <taxon>Eurotiomycetes</taxon>
        <taxon>Eurotiomycetidae</taxon>
        <taxon>Onygenales</taxon>
        <taxon>Arthrodermataceae</taxon>
        <taxon>Trichophyton</taxon>
    </lineage>
</organism>
<evidence type="ECO:0000313" key="2">
    <source>
        <dbReference type="EMBL" id="KDB21947.1"/>
    </source>
</evidence>
<gene>
    <name evidence="2" type="ORF">H109_06087</name>
</gene>
<evidence type="ECO:0000313" key="3">
    <source>
        <dbReference type="Proteomes" id="UP000024533"/>
    </source>
</evidence>
<feature type="chain" id="PRO_5001579018" description="Secreted protein" evidence="1">
    <location>
        <begin position="23"/>
        <end position="196"/>
    </location>
</feature>
<evidence type="ECO:0000256" key="1">
    <source>
        <dbReference type="SAM" id="SignalP"/>
    </source>
</evidence>
<keyword evidence="1" id="KW-0732">Signal</keyword>
<keyword evidence="3" id="KW-1185">Reference proteome</keyword>
<dbReference type="PANTHER" id="PTHR35605">
    <property type="entry name" value="ECP2 EFFECTOR PROTEIN DOMAIN-CONTAINING PROTEIN-RELATED"/>
    <property type="match status" value="1"/>
</dbReference>
<dbReference type="Proteomes" id="UP000024533">
    <property type="component" value="Unassembled WGS sequence"/>
</dbReference>
<dbReference type="OMA" id="CNDRDSW"/>
<name>A0A059J376_TRIIM</name>
<feature type="signal peptide" evidence="1">
    <location>
        <begin position="1"/>
        <end position="22"/>
    </location>
</feature>
<dbReference type="HOGENOM" id="CLU_089018_2_2_1"/>
<dbReference type="STRING" id="1215338.A0A059J376"/>
<dbReference type="PANTHER" id="PTHR35605:SF1">
    <property type="entry name" value="ECP2 EFFECTOR PROTEIN DOMAIN-CONTAINING PROTEIN-RELATED"/>
    <property type="match status" value="1"/>
</dbReference>
<comment type="caution">
    <text evidence="2">The sequence shown here is derived from an EMBL/GenBank/DDBJ whole genome shotgun (WGS) entry which is preliminary data.</text>
</comment>
<reference evidence="2 3" key="1">
    <citation type="submission" date="2014-02" db="EMBL/GenBank/DDBJ databases">
        <title>The Genome Sequence of Trichophyton interdigitale MR816.</title>
        <authorList>
            <consortium name="The Broad Institute Genomics Platform"/>
            <person name="Cuomo C.A."/>
            <person name="White T.C."/>
            <person name="Graser Y."/>
            <person name="Martinez-Rossi N."/>
            <person name="Heitman J."/>
            <person name="Young S.K."/>
            <person name="Zeng Q."/>
            <person name="Gargeya S."/>
            <person name="Abouelleil A."/>
            <person name="Alvarado L."/>
            <person name="Chapman S.B."/>
            <person name="Gainer-Dewar J."/>
            <person name="Goldberg J."/>
            <person name="Griggs A."/>
            <person name="Gujja S."/>
            <person name="Hansen M."/>
            <person name="Howarth C."/>
            <person name="Imamovic A."/>
            <person name="Larimer J."/>
            <person name="Martinez D."/>
            <person name="Murphy C."/>
            <person name="Pearson M.D."/>
            <person name="Persinoti G."/>
            <person name="Poon T."/>
            <person name="Priest M."/>
            <person name="Roberts A.D."/>
            <person name="Saif S."/>
            <person name="Shea T.D."/>
            <person name="Sykes S.N."/>
            <person name="Wortman J."/>
            <person name="Nusbaum C."/>
            <person name="Birren B."/>
        </authorList>
    </citation>
    <scope>NUCLEOTIDE SEQUENCE [LARGE SCALE GENOMIC DNA]</scope>
    <source>
        <strain evidence="2 3">MR816</strain>
    </source>
</reference>
<dbReference type="EMBL" id="AOKY01000387">
    <property type="protein sequence ID" value="KDB21947.1"/>
    <property type="molecule type" value="Genomic_DNA"/>
</dbReference>
<dbReference type="AlphaFoldDB" id="A0A059J376"/>